<sequence>MQHRRQAWSELGNRYVRVFQHHWKARHALPSDFYNRQEAEFLPAALALQESPGSPSLLWTARLMVVMVVFALVWSVVGRSTSSSAPMASSFRRSA</sequence>
<dbReference type="Proteomes" id="UP000006772">
    <property type="component" value="Unassembled WGS sequence"/>
</dbReference>
<feature type="transmembrane region" description="Helical" evidence="1">
    <location>
        <begin position="57"/>
        <end position="77"/>
    </location>
</feature>
<reference evidence="2 3" key="1">
    <citation type="journal article" date="2013" name="Front. Microbiol.">
        <title>The genome of the endophytic bacterium H. frisingense GSF30(T) identifies diverse strategies in the Herbaspirillum genus to interact with plants.</title>
        <authorList>
            <person name="Straub D."/>
            <person name="Rothballer M."/>
            <person name="Hartmann A."/>
            <person name="Ludewig U."/>
        </authorList>
    </citation>
    <scope>NUCLEOTIDE SEQUENCE [LARGE SCALE GENOMIC DNA]</scope>
    <source>
        <strain evidence="2 3">GSF30</strain>
    </source>
</reference>
<accession>A0AAI9IFU7</accession>
<comment type="caution">
    <text evidence="2">The sequence shown here is derived from an EMBL/GenBank/DDBJ whole genome shotgun (WGS) entry which is preliminary data.</text>
</comment>
<evidence type="ECO:0000313" key="2">
    <source>
        <dbReference type="EMBL" id="EOA05023.1"/>
    </source>
</evidence>
<evidence type="ECO:0000256" key="1">
    <source>
        <dbReference type="SAM" id="Phobius"/>
    </source>
</evidence>
<evidence type="ECO:0000313" key="3">
    <source>
        <dbReference type="Proteomes" id="UP000006772"/>
    </source>
</evidence>
<keyword evidence="1" id="KW-0472">Membrane</keyword>
<gene>
    <name evidence="2" type="ORF">HFRIS_009080</name>
</gene>
<dbReference type="AlphaFoldDB" id="A0AAI9IFU7"/>
<proteinExistence type="predicted"/>
<keyword evidence="1" id="KW-1133">Transmembrane helix</keyword>
<dbReference type="EMBL" id="AEEC02000010">
    <property type="protein sequence ID" value="EOA05023.1"/>
    <property type="molecule type" value="Genomic_DNA"/>
</dbReference>
<organism evidence="2 3">
    <name type="scientific">Herbaspirillum frisingense GSF30</name>
    <dbReference type="NCBI Taxonomy" id="864073"/>
    <lineage>
        <taxon>Bacteria</taxon>
        <taxon>Pseudomonadati</taxon>
        <taxon>Pseudomonadota</taxon>
        <taxon>Betaproteobacteria</taxon>
        <taxon>Burkholderiales</taxon>
        <taxon>Oxalobacteraceae</taxon>
        <taxon>Herbaspirillum</taxon>
    </lineage>
</organism>
<protein>
    <submittedName>
        <fullName evidence="2">Hemolysin secretion-related transmembrane protein</fullName>
    </submittedName>
</protein>
<keyword evidence="1 2" id="KW-0812">Transmembrane</keyword>
<name>A0AAI9IFU7_9BURK</name>